<keyword evidence="1" id="KW-0175">Coiled coil</keyword>
<dbReference type="EMBL" id="FQXQ01000001">
    <property type="protein sequence ID" value="SHH34204.1"/>
    <property type="molecule type" value="Genomic_DNA"/>
</dbReference>
<dbReference type="AlphaFoldDB" id="A0A1M5S6S3"/>
<accession>A0A1M5S6S3</accession>
<evidence type="ECO:0000313" key="5">
    <source>
        <dbReference type="Proteomes" id="UP000184109"/>
    </source>
</evidence>
<dbReference type="SUPFAM" id="SSF52540">
    <property type="entry name" value="P-loop containing nucleoside triphosphate hydrolases"/>
    <property type="match status" value="1"/>
</dbReference>
<dbReference type="Proteomes" id="UP000184109">
    <property type="component" value="Unassembled WGS sequence"/>
</dbReference>
<dbReference type="InterPro" id="IPR058038">
    <property type="entry name" value="BREX_BrxC_wHTH"/>
</dbReference>
<dbReference type="InterPro" id="IPR047679">
    <property type="entry name" value="BREX_BrxC"/>
</dbReference>
<evidence type="ECO:0000259" key="3">
    <source>
        <dbReference type="Pfam" id="PF25792"/>
    </source>
</evidence>
<dbReference type="RefSeq" id="WP_073117772.1">
    <property type="nucleotide sequence ID" value="NZ_BMEN01000005.1"/>
</dbReference>
<evidence type="ECO:0000256" key="1">
    <source>
        <dbReference type="SAM" id="Coils"/>
    </source>
</evidence>
<feature type="domain" description="Probable ATP-binding protein BrxC alpha-helical" evidence="3">
    <location>
        <begin position="880"/>
        <end position="998"/>
    </location>
</feature>
<name>A0A1M5S6S3_9FLAO</name>
<dbReference type="STRING" id="1195760.SAMN05444281_0155"/>
<keyword evidence="5" id="KW-1185">Reference proteome</keyword>
<dbReference type="InterPro" id="IPR058037">
    <property type="entry name" value="BREX_BrxC_helical"/>
</dbReference>
<evidence type="ECO:0000259" key="2">
    <source>
        <dbReference type="Pfam" id="PF25791"/>
    </source>
</evidence>
<dbReference type="InterPro" id="IPR027417">
    <property type="entry name" value="P-loop_NTPase"/>
</dbReference>
<feature type="domain" description="Probable ATP-binding protein BrxC winged helix-turn-helix" evidence="2">
    <location>
        <begin position="786"/>
        <end position="843"/>
    </location>
</feature>
<evidence type="ECO:0008006" key="6">
    <source>
        <dbReference type="Google" id="ProtNLM"/>
    </source>
</evidence>
<gene>
    <name evidence="4" type="ORF">SAMN05444281_0155</name>
</gene>
<proteinExistence type="predicted"/>
<evidence type="ECO:0000313" key="4">
    <source>
        <dbReference type="EMBL" id="SHH34204.1"/>
    </source>
</evidence>
<sequence>MLLKEIYARSIDREINPAVVVSNKDQSTIDAEIKEYVFTKELIEKLYIMINTVLNQKSGKTGIWINGYYGSGKSHFIKYVHYLLDKETTEIAFTAFEKAVNDEYDEMAVDANQDITVSNLRLLKKKVLSTSADNIMFNVEDETDDGDQERLTRIFLNMFNRFRGYNSNDIPLALLLEKQLDKKGVFKEFKIKVEEETGFNWEEDAAQAAAFQLEDILDIAKDLCPEIDKVALHTKLSNPETFKIGIKASLIPELQEFLKTKDKDYRLLFLVDEVSQYVGTNKEILLNFQNIIERVSNDCNNQVWIACTAQQTLDEVSESSEGVTDVNDEFGKILGRFDTRISLQSNDASYITQRRVLDKNSNGIEYLTDLFHQNKDYIENQFKINHDLYKGYRSEDEFIIGYPFIPYQFKLIAHVFEAFQQLQFVIKQVKDNERSILGITHFTAKEHANDPVGGFMPFDAFYNKSLETNLTNRGAKAIENAMQLPYVQKNPFAKRVVKVLFMISNLLENQRQTFPSNVENLGVLLMDTLDQNKKELQKNINQVLSHLVEESIIREEKGSFFFFNEDEMDVQKIISGQILVLEDRLTTFDKLIRPLMSISAKVTFGQNDFKVGYGVEGKEFLRNGDFNISVLMLDNTPLEQKALDVNKKDLVIAANEWFANDKTLRKEFDWYCQTEKYFLTNPGGGTGDRNRTNEKFKERNNDLLKKLTLIFKDKLTETRFVSQNRLVESSEVNGTVVADRISNVIQLHLGGIYNKHLLSTQYARTQQELKKSVADAQVLFDTLDPAEQLVNDFITQHNNQITVYDLINYFQKEPFGWRFEAVLDILVHLEKKKKREFKYKGQERYNRVDFINKAVSTAERTSCEVISSEEIDQQTLVEVVNAYKNIFNQVLGGEQVTTDQNKLYDDLIAALRIQEKRNTNLYSKYAKYPFSNIFSKVNSTLQQWVHITDLKKLFKNIIEEQTLLKEQMDQAKSIEEFAQSKIAKYIDIQHFVRENNENFKLLTNEEIEKVKKINHFFILEDPRKEFRHIVKAAEELKAALEQRAQELQKQTIDAYQELFKELHSEAEKRKVSTQHYAEEEYILKGIQNTTSLGALKNKYLEANNFKSTELKKIVQATPVAVGDKVAETENYYVSKGASVITNEKELEAYLLKLRREMLQLLQKNKNIIIK</sequence>
<protein>
    <recommendedName>
        <fullName evidence="6">BREX system P-loop protein BrxC</fullName>
    </recommendedName>
</protein>
<organism evidence="4 5">
    <name type="scientific">Wenyingzhuangia marina</name>
    <dbReference type="NCBI Taxonomy" id="1195760"/>
    <lineage>
        <taxon>Bacteria</taxon>
        <taxon>Pseudomonadati</taxon>
        <taxon>Bacteroidota</taxon>
        <taxon>Flavobacteriia</taxon>
        <taxon>Flavobacteriales</taxon>
        <taxon>Flavobacteriaceae</taxon>
        <taxon>Wenyingzhuangia</taxon>
    </lineage>
</organism>
<reference evidence="5" key="1">
    <citation type="submission" date="2016-11" db="EMBL/GenBank/DDBJ databases">
        <authorList>
            <person name="Varghese N."/>
            <person name="Submissions S."/>
        </authorList>
    </citation>
    <scope>NUCLEOTIDE SEQUENCE [LARGE SCALE GENOMIC DNA]</scope>
    <source>
        <strain evidence="5">DSM 100572</strain>
    </source>
</reference>
<dbReference type="Pfam" id="PF25791">
    <property type="entry name" value="WHD_BREX_BrxC"/>
    <property type="match status" value="1"/>
</dbReference>
<dbReference type="NCBIfam" id="NF033441">
    <property type="entry name" value="BREX_BrxC"/>
    <property type="match status" value="1"/>
</dbReference>
<feature type="coiled-coil region" evidence="1">
    <location>
        <begin position="1023"/>
        <end position="1057"/>
    </location>
</feature>
<dbReference type="Pfam" id="PF25792">
    <property type="entry name" value="BREX_BrxC_helical"/>
    <property type="match status" value="1"/>
</dbReference>
<dbReference type="OrthoDB" id="3201900at2"/>